<accession>A0A136IQS7</accession>
<dbReference type="GO" id="GO:0016020">
    <property type="term" value="C:membrane"/>
    <property type="evidence" value="ECO:0007669"/>
    <property type="project" value="UniProtKB-SubCell"/>
</dbReference>
<protein>
    <submittedName>
        <fullName evidence="6">RTA1 domain-containing protein</fullName>
    </submittedName>
</protein>
<organism evidence="6 7">
    <name type="scientific">Microdochium bolleyi</name>
    <dbReference type="NCBI Taxonomy" id="196109"/>
    <lineage>
        <taxon>Eukaryota</taxon>
        <taxon>Fungi</taxon>
        <taxon>Dikarya</taxon>
        <taxon>Ascomycota</taxon>
        <taxon>Pezizomycotina</taxon>
        <taxon>Sordariomycetes</taxon>
        <taxon>Xylariomycetidae</taxon>
        <taxon>Xylariales</taxon>
        <taxon>Microdochiaceae</taxon>
        <taxon>Microdochium</taxon>
    </lineage>
</organism>
<proteinExistence type="predicted"/>
<keyword evidence="2 5" id="KW-0812">Transmembrane</keyword>
<evidence type="ECO:0000313" key="7">
    <source>
        <dbReference type="Proteomes" id="UP000070501"/>
    </source>
</evidence>
<dbReference type="PANTHER" id="PTHR31465">
    <property type="entry name" value="PROTEIN RTA1-RELATED"/>
    <property type="match status" value="1"/>
</dbReference>
<feature type="transmembrane region" description="Helical" evidence="5">
    <location>
        <begin position="270"/>
        <end position="290"/>
    </location>
</feature>
<feature type="transmembrane region" description="Helical" evidence="5">
    <location>
        <begin position="162"/>
        <end position="188"/>
    </location>
</feature>
<feature type="transmembrane region" description="Helical" evidence="5">
    <location>
        <begin position="219"/>
        <end position="237"/>
    </location>
</feature>
<dbReference type="InterPro" id="IPR007568">
    <property type="entry name" value="RTA1"/>
</dbReference>
<dbReference type="OrthoDB" id="3358017at2759"/>
<dbReference type="PANTHER" id="PTHR31465:SF34">
    <property type="entry name" value="DOMAIN PROTEIN, PUTATIVE (AFU_ORTHOLOGUE AFUA_3G00480)-RELATED"/>
    <property type="match status" value="1"/>
</dbReference>
<evidence type="ECO:0000256" key="4">
    <source>
        <dbReference type="ARBA" id="ARBA00023136"/>
    </source>
</evidence>
<feature type="transmembrane region" description="Helical" evidence="5">
    <location>
        <begin position="45"/>
        <end position="65"/>
    </location>
</feature>
<dbReference type="Proteomes" id="UP000070501">
    <property type="component" value="Unassembled WGS sequence"/>
</dbReference>
<keyword evidence="7" id="KW-1185">Reference proteome</keyword>
<keyword evidence="4 5" id="KW-0472">Membrane</keyword>
<dbReference type="InParanoid" id="A0A136IQS7"/>
<feature type="transmembrane region" description="Helical" evidence="5">
    <location>
        <begin position="85"/>
        <end position="106"/>
    </location>
</feature>
<dbReference type="AlphaFoldDB" id="A0A136IQS7"/>
<keyword evidence="3 5" id="KW-1133">Transmembrane helix</keyword>
<gene>
    <name evidence="6" type="ORF">Micbo1qcDRAFT_208455</name>
</gene>
<dbReference type="STRING" id="196109.A0A136IQS7"/>
<feature type="transmembrane region" description="Helical" evidence="5">
    <location>
        <begin position="20"/>
        <end position="38"/>
    </location>
</feature>
<feature type="transmembrane region" description="Helical" evidence="5">
    <location>
        <begin position="127"/>
        <end position="150"/>
    </location>
</feature>
<reference evidence="7" key="1">
    <citation type="submission" date="2016-02" db="EMBL/GenBank/DDBJ databases">
        <title>Draft genome sequence of Microdochium bolleyi, a fungal endophyte of beachgrass.</title>
        <authorList>
            <consortium name="DOE Joint Genome Institute"/>
            <person name="David A.S."/>
            <person name="May G."/>
            <person name="Haridas S."/>
            <person name="Lim J."/>
            <person name="Wang M."/>
            <person name="Labutti K."/>
            <person name="Lipzen A."/>
            <person name="Barry K."/>
            <person name="Grigoriev I.V."/>
        </authorList>
    </citation>
    <scope>NUCLEOTIDE SEQUENCE [LARGE SCALE GENOMIC DNA]</scope>
    <source>
        <strain evidence="7">J235TASD1</strain>
    </source>
</reference>
<evidence type="ECO:0000256" key="1">
    <source>
        <dbReference type="ARBA" id="ARBA00004141"/>
    </source>
</evidence>
<name>A0A136IQS7_9PEZI</name>
<evidence type="ECO:0000256" key="5">
    <source>
        <dbReference type="SAM" id="Phobius"/>
    </source>
</evidence>
<dbReference type="EMBL" id="KQ964264">
    <property type="protein sequence ID" value="KXJ87059.1"/>
    <property type="molecule type" value="Genomic_DNA"/>
</dbReference>
<comment type="subcellular location">
    <subcellularLocation>
        <location evidence="1">Membrane</location>
        <topology evidence="1">Multi-pass membrane protein</topology>
    </subcellularLocation>
</comment>
<evidence type="ECO:0000256" key="2">
    <source>
        <dbReference type="ARBA" id="ARBA00022692"/>
    </source>
</evidence>
<sequence>MSSWGQPVLYSLYVYKPSNMAPAIFAVLYGISTVAHIWQCHRYKAFRLVGLQCVCGVLFTVGYALREYGAFNYLYRKGTDDRSPLLVYIFSQVFIYVCPPLLELANYHVLGRIFHFVPSAAPIPAPFILRIFGGLMAVVEALNALGAALSSNPTSTSASQALGAHLAVAAVCMQLGIIAIFFVLAGMFQHRLSSVRAAAARSRTGGIQEDNGGLREAQVILVVMYASMLLILARTVYRLVEHLPGSDHTRRDITNLAALQALSPLLRYEIFFLVFDGALMLANSILWNVWHPGRLLPRDPRVYLAQDGSRVLREVVVADGRAWWEKVLHVVTFGMFFGAAASSKRKRSGESCADEMEMAMVARQSESL</sequence>
<evidence type="ECO:0000313" key="6">
    <source>
        <dbReference type="EMBL" id="KXJ87059.1"/>
    </source>
</evidence>
<evidence type="ECO:0000256" key="3">
    <source>
        <dbReference type="ARBA" id="ARBA00022989"/>
    </source>
</evidence>
<dbReference type="Pfam" id="PF04479">
    <property type="entry name" value="RTA1"/>
    <property type="match status" value="1"/>
</dbReference>